<dbReference type="PANTHER" id="PTHR21453">
    <property type="entry name" value="DUF19 DOMAIN-CONTAINING PROTEIN-RELATED-RELATED"/>
    <property type="match status" value="1"/>
</dbReference>
<reference evidence="3" key="1">
    <citation type="submission" date="2022-11" db="EMBL/GenBank/DDBJ databases">
        <authorList>
            <person name="Kikuchi T."/>
        </authorList>
    </citation>
    <scope>NUCLEOTIDE SEQUENCE</scope>
    <source>
        <strain evidence="3">PS1010</strain>
    </source>
</reference>
<evidence type="ECO:0000256" key="1">
    <source>
        <dbReference type="SAM" id="SignalP"/>
    </source>
</evidence>
<keyword evidence="4" id="KW-1185">Reference proteome</keyword>
<dbReference type="Proteomes" id="UP001152747">
    <property type="component" value="Unassembled WGS sequence"/>
</dbReference>
<gene>
    <name evidence="3" type="ORF">CAMP_LOCUS18385</name>
</gene>
<dbReference type="InterPro" id="IPR002542">
    <property type="entry name" value="T20D4.11-like_dom"/>
</dbReference>
<evidence type="ECO:0000313" key="4">
    <source>
        <dbReference type="Proteomes" id="UP001152747"/>
    </source>
</evidence>
<evidence type="ECO:0000313" key="3">
    <source>
        <dbReference type="EMBL" id="CAI5455748.1"/>
    </source>
</evidence>
<accession>A0A9P1J2L6</accession>
<keyword evidence="1" id="KW-0732">Signal</keyword>
<feature type="signal peptide" evidence="1">
    <location>
        <begin position="1"/>
        <end position="20"/>
    </location>
</feature>
<name>A0A9P1J2L6_9PELO</name>
<feature type="chain" id="PRO_5040250127" description="T20D4.11-like domain-containing protein" evidence="1">
    <location>
        <begin position="21"/>
        <end position="184"/>
    </location>
</feature>
<evidence type="ECO:0000259" key="2">
    <source>
        <dbReference type="Pfam" id="PF01579"/>
    </source>
</evidence>
<dbReference type="AlphaFoldDB" id="A0A9P1J2L6"/>
<dbReference type="InterPro" id="IPR016638">
    <property type="entry name" value="UPF0376"/>
</dbReference>
<sequence>MRQFLVIISIFLIFICIVYTLPTTTKAPEVYNCSPKEAEEFEKNIAEFEISFFLSLILRKLIMISTTCKQFINTTSNSSCKLVNREKEMDLKNACAKMIYAVDEFTDCAKILEKDNSTCYNTMKDITLKEKRETNMTDIYYCNNVLGEGNCMRKLIIEKCGEKQWQGYKTAYSTADPFCDFSQL</sequence>
<proteinExistence type="predicted"/>
<dbReference type="PIRSF" id="PIRSF015697">
    <property type="entry name" value="UCP015697"/>
    <property type="match status" value="1"/>
</dbReference>
<protein>
    <recommendedName>
        <fullName evidence="2">T20D4.11-like domain-containing protein</fullName>
    </recommendedName>
</protein>
<feature type="domain" description="T20D4.11-like" evidence="2">
    <location>
        <begin position="25"/>
        <end position="174"/>
    </location>
</feature>
<dbReference type="Pfam" id="PF01579">
    <property type="entry name" value="DUF19"/>
    <property type="match status" value="1"/>
</dbReference>
<organism evidence="3 4">
    <name type="scientific">Caenorhabditis angaria</name>
    <dbReference type="NCBI Taxonomy" id="860376"/>
    <lineage>
        <taxon>Eukaryota</taxon>
        <taxon>Metazoa</taxon>
        <taxon>Ecdysozoa</taxon>
        <taxon>Nematoda</taxon>
        <taxon>Chromadorea</taxon>
        <taxon>Rhabditida</taxon>
        <taxon>Rhabditina</taxon>
        <taxon>Rhabditomorpha</taxon>
        <taxon>Rhabditoidea</taxon>
        <taxon>Rhabditidae</taxon>
        <taxon>Peloderinae</taxon>
        <taxon>Caenorhabditis</taxon>
    </lineage>
</organism>
<comment type="caution">
    <text evidence="3">The sequence shown here is derived from an EMBL/GenBank/DDBJ whole genome shotgun (WGS) entry which is preliminary data.</text>
</comment>
<dbReference type="EMBL" id="CANHGI010000006">
    <property type="protein sequence ID" value="CAI5455748.1"/>
    <property type="molecule type" value="Genomic_DNA"/>
</dbReference>